<evidence type="ECO:0000313" key="1">
    <source>
        <dbReference type="EMBL" id="CAF1348263.1"/>
    </source>
</evidence>
<sequence>MSYYCVYLNNHYKLGIRISDAKKSTNHVKQALNINQIPEGCSCRYLPLTKIRGCDTYEDYSFSLISVTNHTRAIQAFDFYNLRNYNKYHVNMKDIKKAEEELRKDANTHFHTRIVTILIFIITAVAF</sequence>
<dbReference type="EMBL" id="CAJNOE010000863">
    <property type="protein sequence ID" value="CAF1348263.1"/>
    <property type="molecule type" value="Genomic_DNA"/>
</dbReference>
<gene>
    <name evidence="1" type="ORF">IZO911_LOCUS36624</name>
</gene>
<organism evidence="1 2">
    <name type="scientific">Adineta steineri</name>
    <dbReference type="NCBI Taxonomy" id="433720"/>
    <lineage>
        <taxon>Eukaryota</taxon>
        <taxon>Metazoa</taxon>
        <taxon>Spiralia</taxon>
        <taxon>Gnathifera</taxon>
        <taxon>Rotifera</taxon>
        <taxon>Eurotatoria</taxon>
        <taxon>Bdelloidea</taxon>
        <taxon>Adinetida</taxon>
        <taxon>Adinetidae</taxon>
        <taxon>Adineta</taxon>
    </lineage>
</organism>
<reference evidence="1" key="1">
    <citation type="submission" date="2021-02" db="EMBL/GenBank/DDBJ databases">
        <authorList>
            <person name="Nowell W R."/>
        </authorList>
    </citation>
    <scope>NUCLEOTIDE SEQUENCE</scope>
</reference>
<accession>A0A815H1Z6</accession>
<comment type="caution">
    <text evidence="1">The sequence shown here is derived from an EMBL/GenBank/DDBJ whole genome shotgun (WGS) entry which is preliminary data.</text>
</comment>
<dbReference type="Proteomes" id="UP000663860">
    <property type="component" value="Unassembled WGS sequence"/>
</dbReference>
<proteinExistence type="predicted"/>
<name>A0A815H1Z6_9BILA</name>
<dbReference type="AlphaFoldDB" id="A0A815H1Z6"/>
<evidence type="ECO:0000313" key="2">
    <source>
        <dbReference type="Proteomes" id="UP000663860"/>
    </source>
</evidence>
<protein>
    <submittedName>
        <fullName evidence="1">Uncharacterized protein</fullName>
    </submittedName>
</protein>